<keyword evidence="5" id="KW-0067">ATP-binding</keyword>
<dbReference type="GO" id="GO:0005524">
    <property type="term" value="F:ATP binding"/>
    <property type="evidence" value="ECO:0007669"/>
    <property type="project" value="UniProtKB-KW"/>
</dbReference>
<dbReference type="Proteomes" id="UP000740557">
    <property type="component" value="Unassembled WGS sequence"/>
</dbReference>
<evidence type="ECO:0000259" key="12">
    <source>
        <dbReference type="Pfam" id="PF22919"/>
    </source>
</evidence>
<reference evidence="13" key="1">
    <citation type="submission" date="2020-04" db="EMBL/GenBank/DDBJ databases">
        <authorList>
            <person name="Zhang T."/>
        </authorList>
    </citation>
    <scope>NUCLEOTIDE SEQUENCE</scope>
    <source>
        <strain evidence="13">HKST-UBA79</strain>
    </source>
</reference>
<keyword evidence="7" id="KW-0406">Ion transport</keyword>
<keyword evidence="9" id="KW-0139">CF(1)</keyword>
<protein>
    <submittedName>
        <fullName evidence="13">F0F1 ATP synthase subunit beta</fullName>
    </submittedName>
</protein>
<dbReference type="PANTHER" id="PTHR15184:SF71">
    <property type="entry name" value="ATP SYNTHASE SUBUNIT BETA, MITOCHONDRIAL"/>
    <property type="match status" value="1"/>
</dbReference>
<dbReference type="EMBL" id="JAGQNX010000101">
    <property type="protein sequence ID" value="MCA9308524.1"/>
    <property type="molecule type" value="Genomic_DNA"/>
</dbReference>
<dbReference type="GO" id="GO:0046933">
    <property type="term" value="F:proton-transporting ATP synthase activity, rotational mechanism"/>
    <property type="evidence" value="ECO:0007669"/>
    <property type="project" value="TreeGrafter"/>
</dbReference>
<dbReference type="SUPFAM" id="SSF47917">
    <property type="entry name" value="C-terminal domain of alpha and beta subunits of F1 ATP synthase"/>
    <property type="match status" value="1"/>
</dbReference>
<keyword evidence="6" id="KW-1278">Translocase</keyword>
<dbReference type="InterPro" id="IPR036121">
    <property type="entry name" value="ATPase_F1/V1/A1_a/bsu_N_sf"/>
</dbReference>
<dbReference type="InterPro" id="IPR050053">
    <property type="entry name" value="ATPase_alpha/beta_chains"/>
</dbReference>
<dbReference type="InterPro" id="IPR024034">
    <property type="entry name" value="ATPase_F1/V1_b/a_C"/>
</dbReference>
<evidence type="ECO:0000256" key="2">
    <source>
        <dbReference type="ARBA" id="ARBA00008936"/>
    </source>
</evidence>
<evidence type="ECO:0000256" key="7">
    <source>
        <dbReference type="ARBA" id="ARBA00023065"/>
    </source>
</evidence>
<evidence type="ECO:0000313" key="13">
    <source>
        <dbReference type="EMBL" id="MCA9308524.1"/>
    </source>
</evidence>
<comment type="similarity">
    <text evidence="2">Belongs to the ATPase alpha/beta chains family.</text>
</comment>
<dbReference type="PANTHER" id="PTHR15184">
    <property type="entry name" value="ATP SYNTHASE"/>
    <property type="match status" value="1"/>
</dbReference>
<evidence type="ECO:0000256" key="1">
    <source>
        <dbReference type="ARBA" id="ARBA00004370"/>
    </source>
</evidence>
<dbReference type="InterPro" id="IPR020003">
    <property type="entry name" value="ATPase_a/bsu_AS"/>
</dbReference>
<name>A0A955J1Y4_UNCKA</name>
<feature type="domain" description="ATPase F1/V1/A1 complex alpha/beta subunit nucleotide-binding" evidence="11">
    <location>
        <begin position="142"/>
        <end position="357"/>
    </location>
</feature>
<dbReference type="PROSITE" id="PS00152">
    <property type="entry name" value="ATPASE_ALPHA_BETA"/>
    <property type="match status" value="1"/>
</dbReference>
<sequence length="476" mass="51533">MKSYAEVLNENKKNPVGRISSIVGQIVVVDFTGSISPKINDILFLANDPLAKIQVVKSFKAKSFYCLSLSAVSRMFRGDIVVSTGDSLHIPVGSPVLGRVMDVFGTPIDGKGALNSTTYASIHRAPPSYSEISADQTIIETGIKVIDFFAPLIKGGKTGLFGGSGVGKTMLLTEVLHNIVNLDNNSTVSVFAGVGERTREGEELMSELDSTGVLGSVSLVFGPMGASPSLRFLTGLAATTVAENFRDAEHKNVLFFIDNMFRYAQAGNELSLLMNTIPSEDGYQATLASEMATIHERLVSKNDYSITSIEAIYVPADDILDQGVQATFDYLDSNLVLSRDVYRQGRLPAVDILASGSAAVNPEMLEPSHYVTVLDAKNLLTKAKSLERIVSLVGESELSEPDRLDYQRAQKITNYMTQNFFVAKNQTSKEGVFVPLSTTVKNVQAIMSGEYDAVTADKFMYIGDLSQINIPSTNVK</sequence>
<evidence type="ECO:0000256" key="9">
    <source>
        <dbReference type="ARBA" id="ARBA00023196"/>
    </source>
</evidence>
<dbReference type="Pfam" id="PF00006">
    <property type="entry name" value="ATP-synt_ab"/>
    <property type="match status" value="1"/>
</dbReference>
<comment type="caution">
    <text evidence="13">The sequence shown here is derived from an EMBL/GenBank/DDBJ whole genome shotgun (WGS) entry which is preliminary data.</text>
</comment>
<evidence type="ECO:0000256" key="4">
    <source>
        <dbReference type="ARBA" id="ARBA00022741"/>
    </source>
</evidence>
<feature type="domain" description="ATP synthase A/B type C-terminal" evidence="12">
    <location>
        <begin position="362"/>
        <end position="452"/>
    </location>
</feature>
<comment type="subcellular location">
    <subcellularLocation>
        <location evidence="1">Membrane</location>
    </subcellularLocation>
</comment>
<evidence type="ECO:0000313" key="14">
    <source>
        <dbReference type="Proteomes" id="UP000740557"/>
    </source>
</evidence>
<gene>
    <name evidence="13" type="ORF">KC980_03355</name>
</gene>
<organism evidence="13 14">
    <name type="scientific">candidate division WWE3 bacterium</name>
    <dbReference type="NCBI Taxonomy" id="2053526"/>
    <lineage>
        <taxon>Bacteria</taxon>
        <taxon>Katanobacteria</taxon>
    </lineage>
</organism>
<evidence type="ECO:0000256" key="8">
    <source>
        <dbReference type="ARBA" id="ARBA00023136"/>
    </source>
</evidence>
<evidence type="ECO:0000256" key="5">
    <source>
        <dbReference type="ARBA" id="ARBA00022840"/>
    </source>
</evidence>
<proteinExistence type="inferred from homology"/>
<keyword evidence="10" id="KW-0066">ATP synthesis</keyword>
<dbReference type="Gene3D" id="3.40.50.300">
    <property type="entry name" value="P-loop containing nucleotide triphosphate hydrolases"/>
    <property type="match status" value="1"/>
</dbReference>
<dbReference type="AlphaFoldDB" id="A0A955J1Y4"/>
<evidence type="ECO:0000259" key="11">
    <source>
        <dbReference type="Pfam" id="PF00006"/>
    </source>
</evidence>
<dbReference type="InterPro" id="IPR000194">
    <property type="entry name" value="ATPase_F1/V1/A1_a/bsu_nucl-bd"/>
</dbReference>
<dbReference type="GO" id="GO:0045259">
    <property type="term" value="C:proton-transporting ATP synthase complex"/>
    <property type="evidence" value="ECO:0007669"/>
    <property type="project" value="UniProtKB-KW"/>
</dbReference>
<dbReference type="SUPFAM" id="SSF50615">
    <property type="entry name" value="N-terminal domain of alpha and beta subunits of F1 ATP synthase"/>
    <property type="match status" value="1"/>
</dbReference>
<evidence type="ECO:0000256" key="6">
    <source>
        <dbReference type="ARBA" id="ARBA00022967"/>
    </source>
</evidence>
<dbReference type="InterPro" id="IPR055190">
    <property type="entry name" value="ATP-synt_VA_C"/>
</dbReference>
<reference evidence="13" key="2">
    <citation type="journal article" date="2021" name="Microbiome">
        <title>Successional dynamics and alternative stable states in a saline activated sludge microbial community over 9 years.</title>
        <authorList>
            <person name="Wang Y."/>
            <person name="Ye J."/>
            <person name="Ju F."/>
            <person name="Liu L."/>
            <person name="Boyd J.A."/>
            <person name="Deng Y."/>
            <person name="Parks D.H."/>
            <person name="Jiang X."/>
            <person name="Yin X."/>
            <person name="Woodcroft B.J."/>
            <person name="Tyson G.W."/>
            <person name="Hugenholtz P."/>
            <person name="Polz M.F."/>
            <person name="Zhang T."/>
        </authorList>
    </citation>
    <scope>NUCLEOTIDE SEQUENCE</scope>
    <source>
        <strain evidence="13">HKST-UBA79</strain>
    </source>
</reference>
<dbReference type="Gene3D" id="1.10.1140.10">
    <property type="entry name" value="Bovine Mitochondrial F1-atpase, Atp Synthase Beta Chain, Chain D, domain 3"/>
    <property type="match status" value="1"/>
</dbReference>
<dbReference type="InterPro" id="IPR027417">
    <property type="entry name" value="P-loop_NTPase"/>
</dbReference>
<evidence type="ECO:0000256" key="10">
    <source>
        <dbReference type="ARBA" id="ARBA00023310"/>
    </source>
</evidence>
<dbReference type="Gene3D" id="2.40.10.170">
    <property type="match status" value="1"/>
</dbReference>
<dbReference type="SUPFAM" id="SSF52540">
    <property type="entry name" value="P-loop containing nucleoside triphosphate hydrolases"/>
    <property type="match status" value="1"/>
</dbReference>
<evidence type="ECO:0000256" key="3">
    <source>
        <dbReference type="ARBA" id="ARBA00022448"/>
    </source>
</evidence>
<keyword evidence="3" id="KW-0813">Transport</keyword>
<keyword evidence="8" id="KW-0472">Membrane</keyword>
<dbReference type="Pfam" id="PF22919">
    <property type="entry name" value="ATP-synt_VA_C"/>
    <property type="match status" value="1"/>
</dbReference>
<accession>A0A955J1Y4</accession>
<keyword evidence="4" id="KW-0547">Nucleotide-binding</keyword>